<reference evidence="8 9" key="1">
    <citation type="journal article" date="2003" name="Proc. Natl. Acad. Sci. U.S.A.">
        <title>Complete genome sequence of the marine planctomycete Pirellula sp. strain 1.</title>
        <authorList>
            <person name="Gloeckner F.O."/>
            <person name="Kube M."/>
            <person name="Bauer M."/>
            <person name="Teeling H."/>
            <person name="Lombardot T."/>
            <person name="Ludwig W."/>
            <person name="Gade D."/>
            <person name="Beck A."/>
            <person name="Borzym K."/>
            <person name="Heitmann K."/>
            <person name="Rabus R."/>
            <person name="Schlesner H."/>
            <person name="Amann R."/>
            <person name="Reinhardt R."/>
        </authorList>
    </citation>
    <scope>NUCLEOTIDE SEQUENCE [LARGE SCALE GENOMIC DNA]</scope>
    <source>
        <strain evidence="9">DSM 10527 / NCIMB 13988 / SH1</strain>
    </source>
</reference>
<name>Q7URG4_RHOBA</name>
<dbReference type="GO" id="GO:0016829">
    <property type="term" value="F:lyase activity"/>
    <property type="evidence" value="ECO:0007669"/>
    <property type="project" value="UniProtKB-KW"/>
</dbReference>
<dbReference type="InterPro" id="IPR007565">
    <property type="entry name" value="4HFCP_synth"/>
</dbReference>
<keyword evidence="9" id="KW-1185">Reference proteome</keyword>
<keyword evidence="4" id="KW-0704">Schiff base</keyword>
<evidence type="ECO:0000256" key="2">
    <source>
        <dbReference type="ARBA" id="ARBA00012553"/>
    </source>
</evidence>
<dbReference type="eggNOG" id="COG1891">
    <property type="taxonomic scope" value="Bacteria"/>
</dbReference>
<feature type="active site" description="Proton acceptor" evidence="7">
    <location>
        <position position="115"/>
    </location>
</feature>
<evidence type="ECO:0000313" key="9">
    <source>
        <dbReference type="Proteomes" id="UP000001025"/>
    </source>
</evidence>
<feature type="active site" description="Schiff-base intermediate with substrate" evidence="7">
    <location>
        <position position="56"/>
    </location>
</feature>
<protein>
    <recommendedName>
        <fullName evidence="2">(5-formylfuran-3-yl)methyl phosphate synthase</fullName>
        <ecNumber evidence="2">4.2.3.153</ecNumber>
    </recommendedName>
    <alternativeName>
        <fullName evidence="5">4-(hydroxymethyl)-2-furancarboxaldehyde-phosphate synthase</fullName>
    </alternativeName>
</protein>
<dbReference type="EC" id="4.2.3.153" evidence="2"/>
<keyword evidence="3" id="KW-0456">Lyase</keyword>
<gene>
    <name evidence="8" type="ordered locus">RB5685</name>
</gene>
<dbReference type="STRING" id="243090.RB5685"/>
<evidence type="ECO:0000256" key="4">
    <source>
        <dbReference type="ARBA" id="ARBA00023270"/>
    </source>
</evidence>
<comment type="catalytic activity">
    <reaction evidence="6">
        <text>2 D-glyceraldehyde 3-phosphate = 4-(hydroxymethyl)-2-furancarboxaldehyde phosphate + phosphate + 2 H2O</text>
        <dbReference type="Rhea" id="RHEA:43536"/>
        <dbReference type="ChEBI" id="CHEBI:15377"/>
        <dbReference type="ChEBI" id="CHEBI:43474"/>
        <dbReference type="ChEBI" id="CHEBI:59776"/>
        <dbReference type="ChEBI" id="CHEBI:83407"/>
        <dbReference type="EC" id="4.2.3.153"/>
    </reaction>
</comment>
<dbReference type="HOGENOM" id="CLU_068659_0_0_0"/>
<evidence type="ECO:0000256" key="1">
    <source>
        <dbReference type="ARBA" id="ARBA00003810"/>
    </source>
</evidence>
<dbReference type="Pfam" id="PF04476">
    <property type="entry name" value="4HFCP_synth"/>
    <property type="match status" value="1"/>
</dbReference>
<evidence type="ECO:0000313" key="8">
    <source>
        <dbReference type="EMBL" id="CAD74376.1"/>
    </source>
</evidence>
<evidence type="ECO:0000256" key="7">
    <source>
        <dbReference type="PIRSR" id="PIRSR015957-1"/>
    </source>
</evidence>
<dbReference type="EMBL" id="BX294142">
    <property type="protein sequence ID" value="CAD74376.1"/>
    <property type="molecule type" value="Genomic_DNA"/>
</dbReference>
<evidence type="ECO:0000256" key="6">
    <source>
        <dbReference type="ARBA" id="ARBA00047628"/>
    </source>
</evidence>
<dbReference type="PIRSF" id="PIRSF015957">
    <property type="entry name" value="UCP015957"/>
    <property type="match status" value="1"/>
</dbReference>
<comment type="function">
    <text evidence="1">Catalyzes the formation of 4-(hydroxymethyl)-2-furancarboxaldehyde phosphate (4-HFC-P) from two molecules of glyceraldehyde-3-P (GA-3-P).</text>
</comment>
<dbReference type="OrthoDB" id="289419at2"/>
<dbReference type="Proteomes" id="UP000001025">
    <property type="component" value="Chromosome"/>
</dbReference>
<evidence type="ECO:0000256" key="3">
    <source>
        <dbReference type="ARBA" id="ARBA00023239"/>
    </source>
</evidence>
<dbReference type="AlphaFoldDB" id="Q7URG4"/>
<dbReference type="InParanoid" id="Q7URG4"/>
<accession>Q7URG4</accession>
<dbReference type="PATRIC" id="fig|243090.15.peg.2729"/>
<organism evidence="8 9">
    <name type="scientific">Rhodopirellula baltica (strain DSM 10527 / NCIMB 13988 / SH1)</name>
    <dbReference type="NCBI Taxonomy" id="243090"/>
    <lineage>
        <taxon>Bacteria</taxon>
        <taxon>Pseudomonadati</taxon>
        <taxon>Planctomycetota</taxon>
        <taxon>Planctomycetia</taxon>
        <taxon>Pirellulales</taxon>
        <taxon>Pirellulaceae</taxon>
        <taxon>Rhodopirellula</taxon>
    </lineage>
</organism>
<dbReference type="EnsemblBacteria" id="CAD74376">
    <property type="protein sequence ID" value="CAD74376"/>
    <property type="gene ID" value="RB5685"/>
</dbReference>
<sequence>MESTSPRQRLVLARTEARSTCSGKASGSVSKLLVSVRDLGEARVAVSGGVDILDFKEPSRGALAACDPCVWKSAVSEFVDGAPADCTVRLSAALGESDTGADLSSLVPPEFSFAKVGPSGCSTAKKLMELWESVRLPQSVELVPVAYADHLVADTISVERVLDIVIESGRHRLLIDTFGKDGRTLTDHLSIDRLRALANMASEHSVWIALAGSLRLPEMRSLMSEGVRPDCWGVRGDVCDQRERTGRINLHKVTAWRKATGSPAI</sequence>
<dbReference type="RefSeq" id="WP_011120568.1">
    <property type="nucleotide sequence ID" value="NC_005027.1"/>
</dbReference>
<proteinExistence type="predicted"/>
<evidence type="ECO:0000256" key="5">
    <source>
        <dbReference type="ARBA" id="ARBA00032523"/>
    </source>
</evidence>
<dbReference type="KEGG" id="rba:RB5685"/>